<keyword evidence="8" id="KW-1015">Disulfide bond</keyword>
<evidence type="ECO:0000256" key="8">
    <source>
        <dbReference type="ARBA" id="ARBA00023157"/>
    </source>
</evidence>
<dbReference type="SUPFAM" id="SSF55486">
    <property type="entry name" value="Metalloproteases ('zincins'), catalytic domain"/>
    <property type="match status" value="1"/>
</dbReference>
<evidence type="ECO:0000256" key="5">
    <source>
        <dbReference type="ARBA" id="ARBA00022801"/>
    </source>
</evidence>
<keyword evidence="7" id="KW-0482">Metalloprotease</keyword>
<dbReference type="Gene3D" id="3.40.390.10">
    <property type="entry name" value="Collagenase (Catalytic Domain)"/>
    <property type="match status" value="1"/>
</dbReference>
<dbReference type="GO" id="GO:0046872">
    <property type="term" value="F:metal ion binding"/>
    <property type="evidence" value="ECO:0007669"/>
    <property type="project" value="UniProtKB-KW"/>
</dbReference>
<keyword evidence="3" id="KW-0479">Metal-binding</keyword>
<keyword evidence="2" id="KW-0645">Protease</keyword>
<comment type="similarity">
    <text evidence="1">Belongs to the peptidase M43B family.</text>
</comment>
<dbReference type="InterPro" id="IPR024079">
    <property type="entry name" value="MetalloPept_cat_dom_sf"/>
</dbReference>
<feature type="signal peptide" evidence="10">
    <location>
        <begin position="1"/>
        <end position="27"/>
    </location>
</feature>
<evidence type="ECO:0000256" key="4">
    <source>
        <dbReference type="ARBA" id="ARBA00022729"/>
    </source>
</evidence>
<dbReference type="PANTHER" id="PTHR47466">
    <property type="match status" value="1"/>
</dbReference>
<dbReference type="GO" id="GO:0006508">
    <property type="term" value="P:proteolysis"/>
    <property type="evidence" value="ECO:0007669"/>
    <property type="project" value="UniProtKB-KW"/>
</dbReference>
<keyword evidence="4 10" id="KW-0732">Signal</keyword>
<evidence type="ECO:0000256" key="3">
    <source>
        <dbReference type="ARBA" id="ARBA00022723"/>
    </source>
</evidence>
<dbReference type="InterPro" id="IPR008754">
    <property type="entry name" value="Peptidase_M43"/>
</dbReference>
<name>A0A4R6UHX3_9ACTN</name>
<dbReference type="AlphaFoldDB" id="A0A4R6UHX3"/>
<evidence type="ECO:0000259" key="11">
    <source>
        <dbReference type="Pfam" id="PF05572"/>
    </source>
</evidence>
<proteinExistence type="inferred from homology"/>
<dbReference type="PANTHER" id="PTHR47466:SF1">
    <property type="entry name" value="METALLOPROTEASE MEP1 (AFU_ORTHOLOGUE AFUA_1G07730)-RELATED"/>
    <property type="match status" value="1"/>
</dbReference>
<evidence type="ECO:0000256" key="2">
    <source>
        <dbReference type="ARBA" id="ARBA00022670"/>
    </source>
</evidence>
<feature type="domain" description="Peptidase M43 pregnancy-associated plasma-A" evidence="11">
    <location>
        <begin position="232"/>
        <end position="317"/>
    </location>
</feature>
<evidence type="ECO:0000256" key="1">
    <source>
        <dbReference type="ARBA" id="ARBA00008721"/>
    </source>
</evidence>
<keyword evidence="6" id="KW-0862">Zinc</keyword>
<organism evidence="12 13">
    <name type="scientific">Actinorugispora endophytica</name>
    <dbReference type="NCBI Taxonomy" id="1605990"/>
    <lineage>
        <taxon>Bacteria</taxon>
        <taxon>Bacillati</taxon>
        <taxon>Actinomycetota</taxon>
        <taxon>Actinomycetes</taxon>
        <taxon>Streptosporangiales</taxon>
        <taxon>Nocardiopsidaceae</taxon>
        <taxon>Actinorugispora</taxon>
    </lineage>
</organism>
<protein>
    <submittedName>
        <fullName evidence="12">Pregnancy-associated plasma protein-A</fullName>
    </submittedName>
</protein>
<dbReference type="RefSeq" id="WP_133743619.1">
    <property type="nucleotide sequence ID" value="NZ_SNYN01000035.1"/>
</dbReference>
<evidence type="ECO:0000313" key="12">
    <source>
        <dbReference type="EMBL" id="TDQ44585.1"/>
    </source>
</evidence>
<keyword evidence="13" id="KW-1185">Reference proteome</keyword>
<evidence type="ECO:0000256" key="10">
    <source>
        <dbReference type="SAM" id="SignalP"/>
    </source>
</evidence>
<dbReference type="OrthoDB" id="6278496at2"/>
<comment type="caution">
    <text evidence="12">The sequence shown here is derived from an EMBL/GenBank/DDBJ whole genome shotgun (WGS) entry which is preliminary data.</text>
</comment>
<accession>A0A4R6UHX3</accession>
<feature type="compositionally biased region" description="Low complexity" evidence="9">
    <location>
        <begin position="47"/>
        <end position="69"/>
    </location>
</feature>
<feature type="chain" id="PRO_5039384747" evidence="10">
    <location>
        <begin position="28"/>
        <end position="325"/>
    </location>
</feature>
<evidence type="ECO:0000256" key="6">
    <source>
        <dbReference type="ARBA" id="ARBA00022833"/>
    </source>
</evidence>
<keyword evidence="5" id="KW-0378">Hydrolase</keyword>
<reference evidence="12 13" key="1">
    <citation type="submission" date="2019-03" db="EMBL/GenBank/DDBJ databases">
        <title>Genomic Encyclopedia of Type Strains, Phase IV (KMG-IV): sequencing the most valuable type-strain genomes for metagenomic binning, comparative biology and taxonomic classification.</title>
        <authorList>
            <person name="Goeker M."/>
        </authorList>
    </citation>
    <scope>NUCLEOTIDE SEQUENCE [LARGE SCALE GENOMIC DNA]</scope>
    <source>
        <strain evidence="12 13">DSM 46770</strain>
    </source>
</reference>
<dbReference type="CDD" id="cd04275">
    <property type="entry name" value="ZnMc_pappalysin_like"/>
    <property type="match status" value="1"/>
</dbReference>
<gene>
    <name evidence="12" type="ORF">EV190_13514</name>
</gene>
<sequence length="325" mass="35231">MTTATNGWTLRNLLTWSGLAVSAAALAGMTVQAPTPDSDAPKNGARPTAAAPPCEPGEGAARASGPAASARRDPHSLAPEEAAELDRLLQAAAVPQQAPSAGQPQTVPVVFHVVSHPDGTGDVPQEVIDKQIRVLTHAFRGYYGGVDTGFRFELEETTRTENARWFADFTNNEDEIKQHLHRGGSETLNIYSLDMGRGLLGRASFPQDYQSDPEGDGVVIDYRTVPGGSLQNFNLGHTATHETGHWLGLFHTFQNGCANPGDYVSDTPYEREQAVGCPEGRDTCPLRKGRDPVHNYMNYSHDPCLNEFTEGQAERMAMSWAAFRE</sequence>
<dbReference type="Proteomes" id="UP000295281">
    <property type="component" value="Unassembled WGS sequence"/>
</dbReference>
<feature type="region of interest" description="Disordered" evidence="9">
    <location>
        <begin position="32"/>
        <end position="77"/>
    </location>
</feature>
<dbReference type="Pfam" id="PF05572">
    <property type="entry name" value="Peptidase_M43"/>
    <property type="match status" value="1"/>
</dbReference>
<dbReference type="EMBL" id="SNYN01000035">
    <property type="protein sequence ID" value="TDQ44585.1"/>
    <property type="molecule type" value="Genomic_DNA"/>
</dbReference>
<evidence type="ECO:0000256" key="9">
    <source>
        <dbReference type="SAM" id="MobiDB-lite"/>
    </source>
</evidence>
<evidence type="ECO:0000256" key="7">
    <source>
        <dbReference type="ARBA" id="ARBA00023049"/>
    </source>
</evidence>
<evidence type="ECO:0000313" key="13">
    <source>
        <dbReference type="Proteomes" id="UP000295281"/>
    </source>
</evidence>
<dbReference type="GO" id="GO:0008237">
    <property type="term" value="F:metallopeptidase activity"/>
    <property type="evidence" value="ECO:0007669"/>
    <property type="project" value="UniProtKB-KW"/>
</dbReference>